<dbReference type="Gene3D" id="3.40.50.1460">
    <property type="match status" value="1"/>
</dbReference>
<evidence type="ECO:0000256" key="1">
    <source>
        <dbReference type="SAM" id="MobiDB-lite"/>
    </source>
</evidence>
<dbReference type="InterPro" id="IPR050452">
    <property type="entry name" value="Metacaspase"/>
</dbReference>
<dbReference type="PANTHER" id="PTHR48104:SF30">
    <property type="entry name" value="METACASPASE-1"/>
    <property type="match status" value="1"/>
</dbReference>
<gene>
    <name evidence="3" type="ORF">V5F32_00255</name>
</gene>
<feature type="region of interest" description="Disordered" evidence="1">
    <location>
        <begin position="213"/>
        <end position="251"/>
    </location>
</feature>
<dbReference type="Pfam" id="PF00656">
    <property type="entry name" value="Peptidase_C14"/>
    <property type="match status" value="1"/>
</dbReference>
<evidence type="ECO:0000313" key="3">
    <source>
        <dbReference type="EMBL" id="MFG1370586.1"/>
    </source>
</evidence>
<name>A0ABW6ZPD7_9HYPH</name>
<dbReference type="RefSeq" id="WP_393991139.1">
    <property type="nucleotide sequence ID" value="NZ_JBAFVH010000001.1"/>
</dbReference>
<accession>A0ABW6ZPD7</accession>
<dbReference type="PANTHER" id="PTHR48104">
    <property type="entry name" value="METACASPASE-4"/>
    <property type="match status" value="1"/>
</dbReference>
<keyword evidence="4" id="KW-1185">Reference proteome</keyword>
<evidence type="ECO:0000259" key="2">
    <source>
        <dbReference type="Pfam" id="PF00656"/>
    </source>
</evidence>
<dbReference type="EMBL" id="JBAFVH010000001">
    <property type="protein sequence ID" value="MFG1370586.1"/>
    <property type="molecule type" value="Genomic_DNA"/>
</dbReference>
<organism evidence="3 4">
    <name type="scientific">Xanthobacter oligotrophicus</name>
    <dbReference type="NCBI Taxonomy" id="2607286"/>
    <lineage>
        <taxon>Bacteria</taxon>
        <taxon>Pseudomonadati</taxon>
        <taxon>Pseudomonadota</taxon>
        <taxon>Alphaproteobacteria</taxon>
        <taxon>Hyphomicrobiales</taxon>
        <taxon>Xanthobacteraceae</taxon>
        <taxon>Xanthobacter</taxon>
    </lineage>
</organism>
<reference evidence="3 4" key="1">
    <citation type="submission" date="2024-02" db="EMBL/GenBank/DDBJ databases">
        <title>Expansion and revision of Xanthobacter and proposal of Roseixanthobacter gen. nov.</title>
        <authorList>
            <person name="Soltysiak M.P.M."/>
            <person name="Jalihal A."/>
            <person name="Ory A."/>
            <person name="Chrisophersen C."/>
            <person name="Lee A.D."/>
            <person name="Boulton J."/>
            <person name="Springer M."/>
        </authorList>
    </citation>
    <scope>NUCLEOTIDE SEQUENCE [LARGE SCALE GENOMIC DNA]</scope>
    <source>
        <strain evidence="3 4">23A</strain>
    </source>
</reference>
<dbReference type="InterPro" id="IPR011600">
    <property type="entry name" value="Pept_C14_caspase"/>
</dbReference>
<feature type="compositionally biased region" description="Low complexity" evidence="1">
    <location>
        <begin position="226"/>
        <end position="240"/>
    </location>
</feature>
<sequence length="767" mass="80522">MRALAKGARNRRGRGAFACLLILAAGLVLPNLALARNLALLVGVADYDEPKIRALAGPRNDVILLWRYLTHHAFDAADIEVLAEGLPEAADTPRPRAAPVRAAILEGLARLADRAGPGDFVLFHFSGHGTTQPEVAADGAQPEAGGLDQVLLPKDSGLYDPVAKTIRNAIIDNELGAALDRIRAKGATVWVVVDACHAGTVTRSAEATRGIDSSTLGVLPMGPEKSSSATAPQRAAAQAPERNGTLRALDGSSPGGTGSLIAFFAVDSWTPAIERAYPAPAEGLAGKALAGDGPQATFGVFTWHLLRALETGRARSFRDLARMVSLDIAAAARVAHAPLPVFEGDLDRGLLGAQPGAVPRFAARRDGTDLVIEAGALQGFDEGSEIALFDGPLPDARRLGMVRLATTMANESRAVVADLPEPAGRTGSGGDIWAQMERPGVAFRFRVAGIDHPDVAGVIDLAFRPREGVPAIGVELVAPGQPADLRLHLADGRIWLVPEGSLLVRDPQAYGRSVSIPVATPAELLAPQLRNAVWAYARAANLVRIASVAEMGAAGGAGDIDISLDRIRETDPERLADPRRGCGQVSRASPPLPVDSGTAAAVAHCDTVRLTIANRSERDVDLGIFFLDPLAGIDVPVRDWRQNGCITTLPAKASGPMVLRTTLRTWGKDGPSQIGLHRILVFVLPRTGGIPPSLCHLLQRDVEAAVAGAAAMRGGTSHRRFVDLLGRAALVDASLRAANPFEEEAGEAGSVVVRQFTLDLLPPEASR</sequence>
<evidence type="ECO:0000313" key="4">
    <source>
        <dbReference type="Proteomes" id="UP001604002"/>
    </source>
</evidence>
<dbReference type="Proteomes" id="UP001604002">
    <property type="component" value="Unassembled WGS sequence"/>
</dbReference>
<comment type="caution">
    <text evidence="3">The sequence shown here is derived from an EMBL/GenBank/DDBJ whole genome shotgun (WGS) entry which is preliminary data.</text>
</comment>
<proteinExistence type="predicted"/>
<feature type="domain" description="Peptidase C14 caspase" evidence="2">
    <location>
        <begin position="36"/>
        <end position="329"/>
    </location>
</feature>
<protein>
    <submittedName>
        <fullName evidence="3">Caspase family protein</fullName>
    </submittedName>
</protein>